<comment type="caution">
    <text evidence="2">The sequence shown here is derived from an EMBL/GenBank/DDBJ whole genome shotgun (WGS) entry which is preliminary data.</text>
</comment>
<proteinExistence type="predicted"/>
<dbReference type="AlphaFoldDB" id="A0A8K0R5N0"/>
<sequence>MRLRSLVGQLRFTGKYQLPYLIGNYQYDPLPSPTCIRLLEIAPNSGNNFIQCSLRTFELQDAPSFRALSYTWGDSGVKIASSAREGRFSAKAQGDAASGVESELFEQPRRRSIVCDGRLIKVTSNLRDALRMLASAAQMPKMPQTPSYYWIDALCMDQSNIPERNEQVERMGDVFRKADGVIVWLGKEDDFTKDALKTMRTIAATSEVSWPNVSYTSFYDADSTCHAQRPNLSYHNWLGFMVLINRPWFKRAWVVQEIALAKNAVVVCGKQVFPWDILSKTLSFIKATKWYHHLHTEKMKHVTQLQKQPGIYKPVLRAKISVGISPIYINETRVAMSTPSEPTNLPIAQPPPLRMLLDKHRFASSSDPRDKVYAFLGLADRTMSPFRTHPAALTPDYNLSVQEVYTETARVLLASYKNLSLLSHVEDPSLRRIDNLPSWVPDLSVPLDPYPLRYRGPGFWRASGSRKWTPNIPRMAQGFLDVQGYCLDEINEASILLDESSDPSASWASIVKLALALNLPYPNPALSRSRPSRVEILWRTITTDIYAHIHPAPTAVGSLFIDYILNLQVRHRLMPWSGNEAFQPHHSPLSDSIYPEWQTLLSLEPSESPYSLEKYRGRLTSMVESMFNGSYSPIGLAQLQHELDQSGGKKRRVFKTRRGYMGTGPRSLQCGDEVWILHRAGLPMVLRRQPNGNYRFIGEAFVYGVMHGEALHLNLPREAISLE</sequence>
<feature type="domain" description="Heterokaryon incompatibility" evidence="1">
    <location>
        <begin position="65"/>
        <end position="257"/>
    </location>
</feature>
<dbReference type="OrthoDB" id="4476201at2759"/>
<organism evidence="2 3">
    <name type="scientific">Paraphoma chrysanthemicola</name>
    <dbReference type="NCBI Taxonomy" id="798071"/>
    <lineage>
        <taxon>Eukaryota</taxon>
        <taxon>Fungi</taxon>
        <taxon>Dikarya</taxon>
        <taxon>Ascomycota</taxon>
        <taxon>Pezizomycotina</taxon>
        <taxon>Dothideomycetes</taxon>
        <taxon>Pleosporomycetidae</taxon>
        <taxon>Pleosporales</taxon>
        <taxon>Pleosporineae</taxon>
        <taxon>Phaeosphaeriaceae</taxon>
        <taxon>Paraphoma</taxon>
    </lineage>
</organism>
<dbReference type="Proteomes" id="UP000813461">
    <property type="component" value="Unassembled WGS sequence"/>
</dbReference>
<dbReference type="InterPro" id="IPR052895">
    <property type="entry name" value="HetReg/Transcr_Mod"/>
</dbReference>
<evidence type="ECO:0000313" key="2">
    <source>
        <dbReference type="EMBL" id="KAH7086339.1"/>
    </source>
</evidence>
<dbReference type="EMBL" id="JAGMVJ010000011">
    <property type="protein sequence ID" value="KAH7086339.1"/>
    <property type="molecule type" value="Genomic_DNA"/>
</dbReference>
<dbReference type="PANTHER" id="PTHR24148:SF79">
    <property type="entry name" value="HETEROKARYON INCOMPATIBILITY DOMAIN-CONTAINING PROTEIN"/>
    <property type="match status" value="1"/>
</dbReference>
<dbReference type="Pfam" id="PF26639">
    <property type="entry name" value="Het-6_barrel"/>
    <property type="match status" value="1"/>
</dbReference>
<dbReference type="InterPro" id="IPR010730">
    <property type="entry name" value="HET"/>
</dbReference>
<reference evidence="2" key="1">
    <citation type="journal article" date="2021" name="Nat. Commun.">
        <title>Genetic determinants of endophytism in the Arabidopsis root mycobiome.</title>
        <authorList>
            <person name="Mesny F."/>
            <person name="Miyauchi S."/>
            <person name="Thiergart T."/>
            <person name="Pickel B."/>
            <person name="Atanasova L."/>
            <person name="Karlsson M."/>
            <person name="Huettel B."/>
            <person name="Barry K.W."/>
            <person name="Haridas S."/>
            <person name="Chen C."/>
            <person name="Bauer D."/>
            <person name="Andreopoulos W."/>
            <person name="Pangilinan J."/>
            <person name="LaButti K."/>
            <person name="Riley R."/>
            <person name="Lipzen A."/>
            <person name="Clum A."/>
            <person name="Drula E."/>
            <person name="Henrissat B."/>
            <person name="Kohler A."/>
            <person name="Grigoriev I.V."/>
            <person name="Martin F.M."/>
            <person name="Hacquard S."/>
        </authorList>
    </citation>
    <scope>NUCLEOTIDE SEQUENCE</scope>
    <source>
        <strain evidence="2">MPI-SDFR-AT-0120</strain>
    </source>
</reference>
<gene>
    <name evidence="2" type="ORF">FB567DRAFT_68368</name>
</gene>
<dbReference type="Pfam" id="PF06985">
    <property type="entry name" value="HET"/>
    <property type="match status" value="1"/>
</dbReference>
<dbReference type="PANTHER" id="PTHR24148">
    <property type="entry name" value="ANKYRIN REPEAT DOMAIN-CONTAINING PROTEIN 39 HOMOLOG-RELATED"/>
    <property type="match status" value="1"/>
</dbReference>
<keyword evidence="3" id="KW-1185">Reference proteome</keyword>
<evidence type="ECO:0000313" key="3">
    <source>
        <dbReference type="Proteomes" id="UP000813461"/>
    </source>
</evidence>
<protein>
    <submittedName>
        <fullName evidence="2">Heterokaryon incompatibility protein-domain-containing protein</fullName>
    </submittedName>
</protein>
<evidence type="ECO:0000259" key="1">
    <source>
        <dbReference type="Pfam" id="PF06985"/>
    </source>
</evidence>
<accession>A0A8K0R5N0</accession>
<name>A0A8K0R5N0_9PLEO</name>